<protein>
    <submittedName>
        <fullName evidence="14">ABC transporter ATP-binding protein</fullName>
    </submittedName>
</protein>
<dbReference type="CDD" id="cd18543">
    <property type="entry name" value="ABC_6TM_Rv0194_D1_like"/>
    <property type="match status" value="1"/>
</dbReference>
<comment type="similarity">
    <text evidence="9">Belongs to the ABC transporter superfamily. Lipid exporter (TC 3.A.1.106) family.</text>
</comment>
<evidence type="ECO:0000256" key="2">
    <source>
        <dbReference type="ARBA" id="ARBA00022448"/>
    </source>
</evidence>
<evidence type="ECO:0000256" key="11">
    <source>
        <dbReference type="SAM" id="Phobius"/>
    </source>
</evidence>
<evidence type="ECO:0000256" key="1">
    <source>
        <dbReference type="ARBA" id="ARBA00004651"/>
    </source>
</evidence>
<organism evidence="14 15">
    <name type="scientific">Streptomyces misionensis</name>
    <dbReference type="NCBI Taxonomy" id="67331"/>
    <lineage>
        <taxon>Bacteria</taxon>
        <taxon>Bacillati</taxon>
        <taxon>Actinomycetota</taxon>
        <taxon>Actinomycetes</taxon>
        <taxon>Kitasatosporales</taxon>
        <taxon>Streptomycetaceae</taxon>
        <taxon>Streptomyces</taxon>
    </lineage>
</organism>
<feature type="transmembrane region" description="Helical" evidence="11">
    <location>
        <begin position="59"/>
        <end position="78"/>
    </location>
</feature>
<keyword evidence="3" id="KW-1003">Cell membrane</keyword>
<dbReference type="GO" id="GO:0005886">
    <property type="term" value="C:plasma membrane"/>
    <property type="evidence" value="ECO:0007669"/>
    <property type="project" value="UniProtKB-SubCell"/>
</dbReference>
<evidence type="ECO:0000256" key="5">
    <source>
        <dbReference type="ARBA" id="ARBA00022741"/>
    </source>
</evidence>
<dbReference type="Pfam" id="PF00005">
    <property type="entry name" value="ABC_tran"/>
    <property type="match status" value="2"/>
</dbReference>
<dbReference type="SUPFAM" id="SSF90123">
    <property type="entry name" value="ABC transporter transmembrane region"/>
    <property type="match status" value="2"/>
</dbReference>
<dbReference type="RefSeq" id="WP_146466407.1">
    <property type="nucleotide sequence ID" value="NZ_VOGW01000107.1"/>
</dbReference>
<keyword evidence="6 14" id="KW-0067">ATP-binding</keyword>
<feature type="transmembrane region" description="Helical" evidence="11">
    <location>
        <begin position="706"/>
        <end position="727"/>
    </location>
</feature>
<sequence>MRPHRGWARRLAGYAWRYPKDVVLALGASLAGMAVTAVVPLITKVIIDDVIGAHTRSMAPWAGALVVAAVLVYGSTYVRRFYGGRLALDVQHDLRTEMYDTITRLDGRRQDELSTGQVVGRATSDLQLIQGLLFMLPMTIGNVLLFLVSLVIMASLSLPLTLVALAVAPALGWIAKRSRSRLHPATWYAQAQAAAVAGVVDGAVSGVRVVKGFGQEEQETGKLRAVGRRLFAGRLRTIRLNSKYTPALQAVPALGQVAMLALGGWLAVRGHITLGTFVAFSTYLAQLVGPVRMLAMVLTVGQQARAGTERVLELIDTEPSMADGTRELPADAPATVEFDDVSFGYGGDSTVLDGLSFEIRQGETLAVVGSSGSGKSTLSLLLPRFYDVTHGAVLIGGHDVRELTLSSLRAAIGLVPEDSFLFSDTVRANIAYGRPDASDEEIEAAARAAQADRFIRELPEGYDTKVGEQGLTLSGGQRQRVALARALLTDPRLLILDDATSAVDARVEHEIHEALKQVMRGRTTLLIAHRRSTLNLADRIAVLDHGRLADLGTHEELQRRSALYRRLLTDPDELGGVSPGHALPAGPTEDDTLREELDAEYDAERGVTPRLWTGDRTPEDQAPAGTPATPELLAQVAALPPATDTPGIDEERAVQPEDSYGLRRLLRGFGLPLLASLALVAVDAGASLVLPVLIRHGIDAGVSKLAIGAVWSASLLALLVVLVQWAAQIGENRMTGRTGERVLYTLRLKIFAHLQRLGLDYYERELTGRIMTRMTTDVDALSTFLQTGLVTAFVSVVTFFGIMGALLVIDVRLALVVFTTLPPLIVATFFFRRASVKAYELARERVSAVNADLQESVAGLRIVQAFRRERDGGRRFAGRSDSYRSARLRGQRLISVYFPFVQLLSSVAAAAVLIAGARRVEDATLTTGALVAYLLYIDLFFAPVQQLSQVFDGYQQATVSLGRIQELLREPTSTGAAEQPEEVRSLRGDIAFEGVSFAYGDNEAALRDVDLTIPAGQTVAFVGETGAGKSTLVKLVARFYDPTAGRVTVDGTDLRALDLTSYRHRLGVVPQEAYLFPGTVRDAIAYGRPDATDAEVEAAARAVGAHEMIATLDGGYLHEVAERGRNLSAGQRQLIALARAELVDPDILLLDEATAALDLATEAQVNQATDRIAGRRTTLVVAHRLTTAARADRVVVMDHGRVAEDGTHEELLARGGRYAELWRTFAGRPEDEEPVGAVR</sequence>
<accession>A0A5C6JMG1</accession>
<dbReference type="PROSITE" id="PS50893">
    <property type="entry name" value="ABC_TRANSPORTER_2"/>
    <property type="match status" value="2"/>
</dbReference>
<evidence type="ECO:0000256" key="10">
    <source>
        <dbReference type="SAM" id="MobiDB-lite"/>
    </source>
</evidence>
<evidence type="ECO:0000259" key="13">
    <source>
        <dbReference type="PROSITE" id="PS50929"/>
    </source>
</evidence>
<dbReference type="InterPro" id="IPR003439">
    <property type="entry name" value="ABC_transporter-like_ATP-bd"/>
</dbReference>
<dbReference type="PROSITE" id="PS50929">
    <property type="entry name" value="ABC_TM1F"/>
    <property type="match status" value="2"/>
</dbReference>
<evidence type="ECO:0000259" key="12">
    <source>
        <dbReference type="PROSITE" id="PS50893"/>
    </source>
</evidence>
<feature type="region of interest" description="Disordered" evidence="10">
    <location>
        <begin position="604"/>
        <end position="627"/>
    </location>
</feature>
<comment type="subcellular location">
    <subcellularLocation>
        <location evidence="1">Cell membrane</location>
        <topology evidence="1">Multi-pass membrane protein</topology>
    </subcellularLocation>
</comment>
<dbReference type="PANTHER" id="PTHR43394">
    <property type="entry name" value="ATP-DEPENDENT PERMEASE MDL1, MITOCHONDRIAL"/>
    <property type="match status" value="1"/>
</dbReference>
<dbReference type="Gene3D" id="3.40.50.300">
    <property type="entry name" value="P-loop containing nucleotide triphosphate hydrolases"/>
    <property type="match status" value="2"/>
</dbReference>
<feature type="transmembrane region" description="Helical" evidence="11">
    <location>
        <begin position="21"/>
        <end position="47"/>
    </location>
</feature>
<evidence type="ECO:0000313" key="15">
    <source>
        <dbReference type="Proteomes" id="UP000320481"/>
    </source>
</evidence>
<dbReference type="GO" id="GO:0016887">
    <property type="term" value="F:ATP hydrolysis activity"/>
    <property type="evidence" value="ECO:0007669"/>
    <property type="project" value="InterPro"/>
</dbReference>
<dbReference type="PROSITE" id="PS00211">
    <property type="entry name" value="ABC_TRANSPORTER_1"/>
    <property type="match status" value="1"/>
</dbReference>
<evidence type="ECO:0000256" key="4">
    <source>
        <dbReference type="ARBA" id="ARBA00022692"/>
    </source>
</evidence>
<dbReference type="GO" id="GO:0005524">
    <property type="term" value="F:ATP binding"/>
    <property type="evidence" value="ECO:0007669"/>
    <property type="project" value="UniProtKB-KW"/>
</dbReference>
<dbReference type="InterPro" id="IPR027417">
    <property type="entry name" value="P-loop_NTPase"/>
</dbReference>
<feature type="transmembrane region" description="Helical" evidence="11">
    <location>
        <begin position="158"/>
        <end position="175"/>
    </location>
</feature>
<dbReference type="Gene3D" id="1.20.1560.10">
    <property type="entry name" value="ABC transporter type 1, transmembrane domain"/>
    <property type="match status" value="2"/>
</dbReference>
<proteinExistence type="inferred from homology"/>
<dbReference type="InterPro" id="IPR003593">
    <property type="entry name" value="AAA+_ATPase"/>
</dbReference>
<dbReference type="AlphaFoldDB" id="A0A5C6JMG1"/>
<gene>
    <name evidence="14" type="ORF">FRZ03_19275</name>
</gene>
<dbReference type="GO" id="GO:0015421">
    <property type="term" value="F:ABC-type oligopeptide transporter activity"/>
    <property type="evidence" value="ECO:0007669"/>
    <property type="project" value="TreeGrafter"/>
</dbReference>
<feature type="transmembrane region" description="Helical" evidence="11">
    <location>
        <begin position="274"/>
        <end position="295"/>
    </location>
</feature>
<feature type="transmembrane region" description="Helical" evidence="11">
    <location>
        <begin position="813"/>
        <end position="831"/>
    </location>
</feature>
<dbReference type="Pfam" id="PF00664">
    <property type="entry name" value="ABC_membrane"/>
    <property type="match status" value="2"/>
</dbReference>
<evidence type="ECO:0000256" key="3">
    <source>
        <dbReference type="ARBA" id="ARBA00022475"/>
    </source>
</evidence>
<dbReference type="SMART" id="SM00382">
    <property type="entry name" value="AAA"/>
    <property type="match status" value="2"/>
</dbReference>
<dbReference type="FunFam" id="1.20.1560.10:FF:000065">
    <property type="entry name" value="ABC transporter ATP-binding protein/permease"/>
    <property type="match status" value="1"/>
</dbReference>
<dbReference type="FunFam" id="1.20.1560.10:FF:000099">
    <property type="entry name" value="ABC transporter ATP-binding protein/permease"/>
    <property type="match status" value="1"/>
</dbReference>
<keyword evidence="4 11" id="KW-0812">Transmembrane</keyword>
<evidence type="ECO:0000256" key="7">
    <source>
        <dbReference type="ARBA" id="ARBA00022989"/>
    </source>
</evidence>
<dbReference type="EMBL" id="VOGW01000107">
    <property type="protein sequence ID" value="TWV42696.1"/>
    <property type="molecule type" value="Genomic_DNA"/>
</dbReference>
<dbReference type="Proteomes" id="UP000320481">
    <property type="component" value="Unassembled WGS sequence"/>
</dbReference>
<dbReference type="SUPFAM" id="SSF52540">
    <property type="entry name" value="P-loop containing nucleoside triphosphate hydrolases"/>
    <property type="match status" value="2"/>
</dbReference>
<keyword evidence="15" id="KW-1185">Reference proteome</keyword>
<feature type="transmembrane region" description="Helical" evidence="11">
    <location>
        <begin position="131"/>
        <end position="152"/>
    </location>
</feature>
<feature type="domain" description="ABC transmembrane type-1" evidence="13">
    <location>
        <begin position="23"/>
        <end position="303"/>
    </location>
</feature>
<dbReference type="FunFam" id="3.40.50.300:FF:000299">
    <property type="entry name" value="ABC transporter ATP-binding protein/permease"/>
    <property type="match status" value="2"/>
</dbReference>
<evidence type="ECO:0000256" key="6">
    <source>
        <dbReference type="ARBA" id="ARBA00022840"/>
    </source>
</evidence>
<name>A0A5C6JMG1_9ACTN</name>
<feature type="transmembrane region" description="Helical" evidence="11">
    <location>
        <begin position="244"/>
        <end position="268"/>
    </location>
</feature>
<feature type="transmembrane region" description="Helical" evidence="11">
    <location>
        <begin position="669"/>
        <end position="694"/>
    </location>
</feature>
<keyword evidence="5" id="KW-0547">Nucleotide-binding</keyword>
<keyword evidence="2" id="KW-0813">Transport</keyword>
<feature type="transmembrane region" description="Helical" evidence="11">
    <location>
        <begin position="783"/>
        <end position="807"/>
    </location>
</feature>
<reference evidence="14" key="1">
    <citation type="journal article" date="2019" name="Microbiol. Resour. Announc.">
        <title>Draft Genomic Sequences of Streptomyces misionensis and Streptomyces albidoflavus, bacteria applied for phytopathogen biocontrol.</title>
        <authorList>
            <person name="Pylro V."/>
            <person name="Dias A."/>
            <person name="Andreote F."/>
            <person name="Varani A."/>
            <person name="Andreote C."/>
            <person name="Bernardo E."/>
            <person name="Martins T."/>
        </authorList>
    </citation>
    <scope>NUCLEOTIDE SEQUENCE [LARGE SCALE GENOMIC DNA]</scope>
    <source>
        <strain evidence="14">66</strain>
    </source>
</reference>
<evidence type="ECO:0000256" key="9">
    <source>
        <dbReference type="ARBA" id="ARBA00061644"/>
    </source>
</evidence>
<dbReference type="InterPro" id="IPR017871">
    <property type="entry name" value="ABC_transporter-like_CS"/>
</dbReference>
<dbReference type="InterPro" id="IPR011527">
    <property type="entry name" value="ABC1_TM_dom"/>
</dbReference>
<dbReference type="PANTHER" id="PTHR43394:SF1">
    <property type="entry name" value="ATP-BINDING CASSETTE SUB-FAMILY B MEMBER 10, MITOCHONDRIAL"/>
    <property type="match status" value="1"/>
</dbReference>
<evidence type="ECO:0000256" key="8">
    <source>
        <dbReference type="ARBA" id="ARBA00023136"/>
    </source>
</evidence>
<feature type="domain" description="ABC transporter" evidence="12">
    <location>
        <begin position="336"/>
        <end position="570"/>
    </location>
</feature>
<dbReference type="InterPro" id="IPR039421">
    <property type="entry name" value="Type_1_exporter"/>
</dbReference>
<feature type="domain" description="ABC transmembrane type-1" evidence="13">
    <location>
        <begin position="674"/>
        <end position="956"/>
    </location>
</feature>
<dbReference type="CDD" id="cd18546">
    <property type="entry name" value="ABC_6TM_Rv0194_D2_like"/>
    <property type="match status" value="1"/>
</dbReference>
<keyword evidence="8 11" id="KW-0472">Membrane</keyword>
<feature type="domain" description="ABC transporter" evidence="12">
    <location>
        <begin position="990"/>
        <end position="1224"/>
    </location>
</feature>
<comment type="caution">
    <text evidence="14">The sequence shown here is derived from an EMBL/GenBank/DDBJ whole genome shotgun (WGS) entry which is preliminary data.</text>
</comment>
<keyword evidence="7 11" id="KW-1133">Transmembrane helix</keyword>
<dbReference type="InterPro" id="IPR036640">
    <property type="entry name" value="ABC1_TM_sf"/>
</dbReference>
<evidence type="ECO:0000313" key="14">
    <source>
        <dbReference type="EMBL" id="TWV42696.1"/>
    </source>
</evidence>
<feature type="transmembrane region" description="Helical" evidence="11">
    <location>
        <begin position="894"/>
        <end position="917"/>
    </location>
</feature>